<dbReference type="Gene3D" id="1.10.245.10">
    <property type="entry name" value="SWIB/MDM2 domain"/>
    <property type="match status" value="1"/>
</dbReference>
<proteinExistence type="predicted"/>
<dbReference type="PANTHER" id="PTHR13844">
    <property type="entry name" value="SWI/SNF-RELATED MATRIX-ASSOCIATED ACTIN-DEPENDENT REGULATOR OF CHROMATIN SUBFAMILY D"/>
    <property type="match status" value="1"/>
</dbReference>
<evidence type="ECO:0000256" key="1">
    <source>
        <dbReference type="SAM" id="MobiDB-lite"/>
    </source>
</evidence>
<reference evidence="3" key="1">
    <citation type="journal article" date="2021" name="G3 (Bethesda)">
        <title>Genome and transcriptome analysis of the beet armyworm Spodoptera exigua reveals targets for pest control. .</title>
        <authorList>
            <person name="Simon S."/>
            <person name="Breeschoten T."/>
            <person name="Jansen H.J."/>
            <person name="Dirks R.P."/>
            <person name="Schranz M.E."/>
            <person name="Ros V.I.D."/>
        </authorList>
    </citation>
    <scope>NUCLEOTIDE SEQUENCE</scope>
    <source>
        <strain evidence="3">TB_SE_WUR_2020</strain>
    </source>
</reference>
<organism evidence="3 4">
    <name type="scientific">Spodoptera exigua</name>
    <name type="common">Beet armyworm</name>
    <name type="synonym">Noctua fulgens</name>
    <dbReference type="NCBI Taxonomy" id="7107"/>
    <lineage>
        <taxon>Eukaryota</taxon>
        <taxon>Metazoa</taxon>
        <taxon>Ecdysozoa</taxon>
        <taxon>Arthropoda</taxon>
        <taxon>Hexapoda</taxon>
        <taxon>Insecta</taxon>
        <taxon>Pterygota</taxon>
        <taxon>Neoptera</taxon>
        <taxon>Endopterygota</taxon>
        <taxon>Lepidoptera</taxon>
        <taxon>Glossata</taxon>
        <taxon>Ditrysia</taxon>
        <taxon>Noctuoidea</taxon>
        <taxon>Noctuidae</taxon>
        <taxon>Amphipyrinae</taxon>
        <taxon>Spodoptera</taxon>
    </lineage>
</organism>
<dbReference type="Pfam" id="PF02201">
    <property type="entry name" value="SWIB"/>
    <property type="match status" value="1"/>
</dbReference>
<name>A0A922MAR1_SPOEX</name>
<evidence type="ECO:0000259" key="2">
    <source>
        <dbReference type="PROSITE" id="PS51925"/>
    </source>
</evidence>
<accession>A0A922MAR1</accession>
<dbReference type="AlphaFoldDB" id="A0A922MAR1"/>
<feature type="compositionally biased region" description="Basic residues" evidence="1">
    <location>
        <begin position="29"/>
        <end position="38"/>
    </location>
</feature>
<sequence>MSGGKKKKGEEKKKKSAPKSKKGVDKSKKGGSVKKGRKGSGYTKACKLSPALAELMGESELPRHEVVKRVWAIIKEKQLFDPKNRQYAICDKALFKVIGEETFHTFSMMKYLKNHFLD</sequence>
<dbReference type="SUPFAM" id="SSF47592">
    <property type="entry name" value="SWIB/MDM2 domain"/>
    <property type="match status" value="1"/>
</dbReference>
<dbReference type="EMBL" id="JACEFF010000675">
    <property type="protein sequence ID" value="KAH9633039.1"/>
    <property type="molecule type" value="Genomic_DNA"/>
</dbReference>
<comment type="caution">
    <text evidence="3">The sequence shown here is derived from an EMBL/GenBank/DDBJ whole genome shotgun (WGS) entry which is preliminary data.</text>
</comment>
<dbReference type="CDD" id="cd10567">
    <property type="entry name" value="SWIB-MDM2_like"/>
    <property type="match status" value="1"/>
</dbReference>
<protein>
    <recommendedName>
        <fullName evidence="2">DM2 domain-containing protein</fullName>
    </recommendedName>
</protein>
<evidence type="ECO:0000313" key="4">
    <source>
        <dbReference type="Proteomes" id="UP000814243"/>
    </source>
</evidence>
<dbReference type="PROSITE" id="PS51925">
    <property type="entry name" value="SWIB_MDM2"/>
    <property type="match status" value="1"/>
</dbReference>
<dbReference type="SMART" id="SM00151">
    <property type="entry name" value="SWIB"/>
    <property type="match status" value="1"/>
</dbReference>
<feature type="region of interest" description="Disordered" evidence="1">
    <location>
        <begin position="1"/>
        <end position="43"/>
    </location>
</feature>
<dbReference type="Proteomes" id="UP000814243">
    <property type="component" value="Unassembled WGS sequence"/>
</dbReference>
<dbReference type="InterPro" id="IPR036885">
    <property type="entry name" value="SWIB_MDM2_dom_sf"/>
</dbReference>
<gene>
    <name evidence="3" type="ORF">HF086_000399</name>
</gene>
<evidence type="ECO:0000313" key="3">
    <source>
        <dbReference type="EMBL" id="KAH9633039.1"/>
    </source>
</evidence>
<dbReference type="InterPro" id="IPR019835">
    <property type="entry name" value="SWIB_domain"/>
</dbReference>
<feature type="domain" description="DM2" evidence="2">
    <location>
        <begin position="41"/>
        <end position="118"/>
    </location>
</feature>
<dbReference type="InterPro" id="IPR003121">
    <property type="entry name" value="SWIB_MDM2_domain"/>
</dbReference>